<reference evidence="3" key="1">
    <citation type="submission" date="2022-01" db="EMBL/GenBank/DDBJ databases">
        <title>Lysobacter chinensis sp. nov., a bacterium isolated from cow dung compost.</title>
        <authorList>
            <person name="Zhou L.Y."/>
        </authorList>
    </citation>
    <scope>NUCLEOTIDE SEQUENCE [LARGE SCALE GENOMIC DNA]</scope>
    <source>
        <strain evidence="3">TLK-CK17</strain>
    </source>
</reference>
<name>A0ABS9HVI2_9GAMM</name>
<proteinExistence type="predicted"/>
<dbReference type="EMBL" id="JAKJPO010000005">
    <property type="protein sequence ID" value="MCF7222170.1"/>
    <property type="molecule type" value="Genomic_DNA"/>
</dbReference>
<comment type="caution">
    <text evidence="2">The sequence shown here is derived from an EMBL/GenBank/DDBJ whole genome shotgun (WGS) entry which is preliminary data.</text>
</comment>
<dbReference type="Pfam" id="PF26363">
    <property type="entry name" value="Phospholipase-like"/>
    <property type="match status" value="1"/>
</dbReference>
<feature type="compositionally biased region" description="Basic and acidic residues" evidence="1">
    <location>
        <begin position="701"/>
        <end position="710"/>
    </location>
</feature>
<dbReference type="RefSeq" id="WP_237054602.1">
    <property type="nucleotide sequence ID" value="NZ_JAKJPO010000005.1"/>
</dbReference>
<evidence type="ECO:0000313" key="2">
    <source>
        <dbReference type="EMBL" id="MCF7222170.1"/>
    </source>
</evidence>
<protein>
    <submittedName>
        <fullName evidence="2">Phospholipase</fullName>
    </submittedName>
</protein>
<feature type="compositionally biased region" description="Basic and acidic residues" evidence="1">
    <location>
        <begin position="501"/>
        <end position="522"/>
    </location>
</feature>
<feature type="region of interest" description="Disordered" evidence="1">
    <location>
        <begin position="701"/>
        <end position="725"/>
    </location>
</feature>
<keyword evidence="3" id="KW-1185">Reference proteome</keyword>
<evidence type="ECO:0000256" key="1">
    <source>
        <dbReference type="SAM" id="MobiDB-lite"/>
    </source>
</evidence>
<reference evidence="2 3" key="2">
    <citation type="submission" date="2022-01" db="EMBL/GenBank/DDBJ databases">
        <title>Lysobacter chinensis sp. nov., a bacterium isolated from cow dung compost.</title>
        <authorList>
            <person name="Liu Y."/>
        </authorList>
    </citation>
    <scope>NUCLEOTIDE SEQUENCE [LARGE SCALE GENOMIC DNA]</scope>
    <source>
        <strain evidence="2 3">TLK-CK17</strain>
    </source>
</reference>
<dbReference type="Proteomes" id="UP001430796">
    <property type="component" value="Unassembled WGS sequence"/>
</dbReference>
<gene>
    <name evidence="2" type="ORF">L3V18_10290</name>
</gene>
<accession>A0ABS9HVI2</accession>
<reference evidence="2 3" key="3">
    <citation type="submission" date="2022-01" db="EMBL/GenBank/DDBJ databases">
        <authorList>
            <person name="Zhou L.Y."/>
        </authorList>
    </citation>
    <scope>NUCLEOTIDE SEQUENCE [LARGE SCALE GENOMIC DNA]</scope>
    <source>
        <strain evidence="2 3">TLK-CK17</strain>
    </source>
</reference>
<sequence>MSTPANHQERRAFLEQLQAQADPESLRQADALRRLYHDREMAGLADDVYDAAMRQGEPPPGWKRASEHLDELRVLRPELAQYSRDQLQELLQPVDSRFRAEIYLPDESVLGPGYQPTAVFKGSRGEVMTADGLVDSTAEDFIANNFPQSVGLKTDYYDRAMELGTRLKRAGLEFETAGHSLGGGMSSAMSAVTGAPSTTFNAAGLHPETAARYARTHPNVQLHDTDRTVRAYQVEGEILTDGVQENLTSLGAVQNAQLAGVIRETAELTRDLPQGRALLQQFMSNQISPSSHPVVEAFLARISERDTPQLLRELPLAAGQEQPRLAAMTNGDDGPVARDDIPSLRELVPDAAPLLTSLHATAYGARAGQRFGEGIEWTFCSTGRSMDGVGDLYRSYHMTLGATADGSARIVGEATGTAVRWGGEVVAQTHEARAGFSATIELAEGYLEKGHADLKAGVLRGIGDWLPDSLGERFHARAERIEQAGEQARRRSIDEAATELGDGRDAAESARAGSRELGERITDLGRDAGTRIRDGYADHGRQVDQALDRGGDALCQTGRQAPAYGAAVGGATTGLLTAGVVHNPTTLHGVANLERTGRFVSQIGPAASEATARHLMSDTVLPSLDHRIREVEQAARERLQGRQAPVAGEQTRADAVDAAPGYPSPAIANAHERLERLLAGGIDPASRAEWDREVAMHRERMEPAREERELTQIQQQVAQPVEMAR</sequence>
<organism evidence="2 3">
    <name type="scientific">Marilutibacter chinensis</name>
    <dbReference type="NCBI Taxonomy" id="2912247"/>
    <lineage>
        <taxon>Bacteria</taxon>
        <taxon>Pseudomonadati</taxon>
        <taxon>Pseudomonadota</taxon>
        <taxon>Gammaproteobacteria</taxon>
        <taxon>Lysobacterales</taxon>
        <taxon>Lysobacteraceae</taxon>
        <taxon>Marilutibacter</taxon>
    </lineage>
</organism>
<feature type="region of interest" description="Disordered" evidence="1">
    <location>
        <begin position="496"/>
        <end position="522"/>
    </location>
</feature>
<evidence type="ECO:0000313" key="3">
    <source>
        <dbReference type="Proteomes" id="UP001430796"/>
    </source>
</evidence>